<keyword evidence="2" id="KW-1185">Reference proteome</keyword>
<dbReference type="EMBL" id="BGZK01002774">
    <property type="protein sequence ID" value="GBP96375.1"/>
    <property type="molecule type" value="Genomic_DNA"/>
</dbReference>
<proteinExistence type="predicted"/>
<gene>
    <name evidence="1" type="ORF">EVAR_65705_1</name>
</gene>
<name>A0A4C2ABK5_EUMVA</name>
<dbReference type="AlphaFoldDB" id="A0A4C2ABK5"/>
<comment type="caution">
    <text evidence="1">The sequence shown here is derived from an EMBL/GenBank/DDBJ whole genome shotgun (WGS) entry which is preliminary data.</text>
</comment>
<accession>A0A4C2ABK5</accession>
<evidence type="ECO:0000313" key="2">
    <source>
        <dbReference type="Proteomes" id="UP000299102"/>
    </source>
</evidence>
<sequence length="101" mass="11893">MTRSQNFKKFRFVWSGLKRMRTRKTAHPKRSSNRRRYVVEEYVRAKEVYERSAGCPDDAGSGFAPPRQGEKAGCIYRVIEHWEEPEMRKCPRGKRRGSTLA</sequence>
<protein>
    <submittedName>
        <fullName evidence="1">Uncharacterized protein</fullName>
    </submittedName>
</protein>
<reference evidence="1 2" key="1">
    <citation type="journal article" date="2019" name="Commun. Biol.">
        <title>The bagworm genome reveals a unique fibroin gene that provides high tensile strength.</title>
        <authorList>
            <person name="Kono N."/>
            <person name="Nakamura H."/>
            <person name="Ohtoshi R."/>
            <person name="Tomita M."/>
            <person name="Numata K."/>
            <person name="Arakawa K."/>
        </authorList>
    </citation>
    <scope>NUCLEOTIDE SEQUENCE [LARGE SCALE GENOMIC DNA]</scope>
</reference>
<dbReference type="Proteomes" id="UP000299102">
    <property type="component" value="Unassembled WGS sequence"/>
</dbReference>
<organism evidence="1 2">
    <name type="scientific">Eumeta variegata</name>
    <name type="common">Bagworm moth</name>
    <name type="synonym">Eumeta japonica</name>
    <dbReference type="NCBI Taxonomy" id="151549"/>
    <lineage>
        <taxon>Eukaryota</taxon>
        <taxon>Metazoa</taxon>
        <taxon>Ecdysozoa</taxon>
        <taxon>Arthropoda</taxon>
        <taxon>Hexapoda</taxon>
        <taxon>Insecta</taxon>
        <taxon>Pterygota</taxon>
        <taxon>Neoptera</taxon>
        <taxon>Endopterygota</taxon>
        <taxon>Lepidoptera</taxon>
        <taxon>Glossata</taxon>
        <taxon>Ditrysia</taxon>
        <taxon>Tineoidea</taxon>
        <taxon>Psychidae</taxon>
        <taxon>Oiketicinae</taxon>
        <taxon>Eumeta</taxon>
    </lineage>
</organism>
<evidence type="ECO:0000313" key="1">
    <source>
        <dbReference type="EMBL" id="GBP96375.1"/>
    </source>
</evidence>